<dbReference type="Gene3D" id="1.10.357.10">
    <property type="entry name" value="Tetracycline Repressor, domain 2"/>
    <property type="match status" value="1"/>
</dbReference>
<keyword evidence="4" id="KW-1185">Reference proteome</keyword>
<dbReference type="RefSeq" id="WP_367975328.1">
    <property type="nucleotide sequence ID" value="NZ_JBFPEQ010000001.1"/>
</dbReference>
<evidence type="ECO:0000256" key="1">
    <source>
        <dbReference type="ARBA" id="ARBA00023125"/>
    </source>
</evidence>
<evidence type="ECO:0000313" key="3">
    <source>
        <dbReference type="EMBL" id="MEX0381538.1"/>
    </source>
</evidence>
<organism evidence="3 4">
    <name type="scientific">Leuconostoc aquikimchii</name>
    <dbReference type="NCBI Taxonomy" id="3236804"/>
    <lineage>
        <taxon>Bacteria</taxon>
        <taxon>Bacillati</taxon>
        <taxon>Bacillota</taxon>
        <taxon>Bacilli</taxon>
        <taxon>Lactobacillales</taxon>
        <taxon>Lactobacillaceae</taxon>
        <taxon>Leuconostoc</taxon>
    </lineage>
</organism>
<evidence type="ECO:0000313" key="4">
    <source>
        <dbReference type="Proteomes" id="UP001556617"/>
    </source>
</evidence>
<dbReference type="PANTHER" id="PTHR46558">
    <property type="entry name" value="TRACRIPTIONAL REGULATORY PROTEIN-RELATED-RELATED"/>
    <property type="match status" value="1"/>
</dbReference>
<dbReference type="InterPro" id="IPR010982">
    <property type="entry name" value="Lambda_DNA-bd_dom_sf"/>
</dbReference>
<dbReference type="Proteomes" id="UP001556617">
    <property type="component" value="Unassembled WGS sequence"/>
</dbReference>
<comment type="caution">
    <text evidence="3">The sequence shown here is derived from an EMBL/GenBank/DDBJ whole genome shotgun (WGS) entry which is preliminary data.</text>
</comment>
<accession>A0ABV3S672</accession>
<dbReference type="Gene3D" id="1.10.260.40">
    <property type="entry name" value="lambda repressor-like DNA-binding domains"/>
    <property type="match status" value="1"/>
</dbReference>
<reference evidence="3 4" key="1">
    <citation type="submission" date="2024-07" db="EMBL/GenBank/DDBJ databases">
        <authorList>
            <person name="Yun M."/>
        </authorList>
    </citation>
    <scope>NUCLEOTIDE SEQUENCE [LARGE SCALE GENOMIC DNA]</scope>
    <source>
        <strain evidence="3 4">MS01</strain>
    </source>
</reference>
<dbReference type="SUPFAM" id="SSF47413">
    <property type="entry name" value="lambda repressor-like DNA-binding domains"/>
    <property type="match status" value="1"/>
</dbReference>
<evidence type="ECO:0000259" key="2">
    <source>
        <dbReference type="PROSITE" id="PS50943"/>
    </source>
</evidence>
<name>A0ABV3S672_9LACO</name>
<dbReference type="PROSITE" id="PS50943">
    <property type="entry name" value="HTH_CROC1"/>
    <property type="match status" value="1"/>
</dbReference>
<proteinExistence type="predicted"/>
<dbReference type="SMART" id="SM00530">
    <property type="entry name" value="HTH_XRE"/>
    <property type="match status" value="1"/>
</dbReference>
<dbReference type="PANTHER" id="PTHR46558:SF13">
    <property type="entry name" value="HTH-TYPE TRANSCRIPTIONAL REGULATOR IMMR"/>
    <property type="match status" value="1"/>
</dbReference>
<feature type="domain" description="HTH cro/C1-type" evidence="2">
    <location>
        <begin position="14"/>
        <end position="64"/>
    </location>
</feature>
<dbReference type="CDD" id="cd00093">
    <property type="entry name" value="HTH_XRE"/>
    <property type="match status" value="1"/>
</dbReference>
<protein>
    <submittedName>
        <fullName evidence="3">Helix-turn-helix domain-containing protein</fullName>
    </submittedName>
</protein>
<gene>
    <name evidence="3" type="ORF">AB3K24_09385</name>
</gene>
<keyword evidence="1" id="KW-0238">DNA-binding</keyword>
<dbReference type="Pfam" id="PF01381">
    <property type="entry name" value="HTH_3"/>
    <property type="match status" value="1"/>
</dbReference>
<dbReference type="InterPro" id="IPR001387">
    <property type="entry name" value="Cro/C1-type_HTH"/>
</dbReference>
<sequence length="259" mass="29641">MGFSGFGNYIFNFRKVRQLSQRAFAERLYISHQTVSKWEKGTAIPSLETLMSLSDEFNVALADIVAEIEHVAFIKTAQKDVIARTFLSLLTTHNLDELTLQLIWQSAGMALNDQSQCYNSKYEILDYIMIGIDEEVKLAIAHSDHIDPFKILAYAVLPVLYERSDELKILYSGNYANGRWLSFLEKEYHDWAEDYMNNYANVILPVSQSFAKDLVVKMTIAVISAWLVQPIPEKIETFSPKFLSLTKLSMRDIVAFDSN</sequence>
<dbReference type="EMBL" id="JBFPER010000001">
    <property type="protein sequence ID" value="MEX0381538.1"/>
    <property type="molecule type" value="Genomic_DNA"/>
</dbReference>